<evidence type="ECO:0000256" key="2">
    <source>
        <dbReference type="SAM" id="Phobius"/>
    </source>
</evidence>
<evidence type="ECO:0000256" key="1">
    <source>
        <dbReference type="SAM" id="MobiDB-lite"/>
    </source>
</evidence>
<reference evidence="4 5" key="1">
    <citation type="journal article" date="2019" name="Int. J. Syst. Evol. Microbiol.">
        <title>The Global Catalogue of Microorganisms (GCM) 10K type strain sequencing project: providing services to taxonomists for standard genome sequencing and annotation.</title>
        <authorList>
            <consortium name="The Broad Institute Genomics Platform"/>
            <consortium name="The Broad Institute Genome Sequencing Center for Infectious Disease"/>
            <person name="Wu L."/>
            <person name="Ma J."/>
        </authorList>
    </citation>
    <scope>NUCLEOTIDE SEQUENCE [LARGE SCALE GENOMIC DNA]</scope>
    <source>
        <strain evidence="4 5">CGMCC 1.10390</strain>
    </source>
</reference>
<evidence type="ECO:0000259" key="3">
    <source>
        <dbReference type="Pfam" id="PF23951"/>
    </source>
</evidence>
<evidence type="ECO:0000313" key="5">
    <source>
        <dbReference type="Proteomes" id="UP001597034"/>
    </source>
</evidence>
<keyword evidence="2" id="KW-0812">Transmembrane</keyword>
<sequence length="795" mass="83638">MSHPPQFVVVITALVVAAAILPAVGVGAPTGGNDGPVDAAAPTVPTVESPTENDTAVSLWAGPPGLTGSVDDADDLPDHIGNLSRQSNVVPPNGSFVVRVRLPGLDEQVRNATGTNRTERFLSVADGPALNLRLWAWQDGAMETRFAALSPANATVVRGDSPDTYHLVTEPRDLPAVPATDDTELQYVGDGTGGPLSFAPSPTELEQGPHEPGTGRLYFTADLERQDGPPEHARLTRTPPTLTVAPRAPGIALVDRTGATVHGTTSLPPGTSVDVRVETADGEAVATTTATVRANSSGPDIWPGRPNGWSTTIDATELPDDADLSVVASADWGETQVTERVDTAVVPNESLAEPRLRLQRVSNDTDPTNLPDYVGLHGPSTPTVLLSDDPVVTVQSAVIAAAVEDAPGDNLTERFGAAWAEDMRLLVGYDYRPGHAPPSVFDLADTANVTVVTGDAPATYHVVPDRSAADIFRGEPNADTRRGGPPYATIGSTYLAGFNLFDEFAPQPTELSPNRTAEIATPDATITDDSVGSTLLFRPSTNLTVTGETTLPLSVPLTVELIEVNSSTVLARERTTPTRSSGPRWRPDSNFAATFEYDAEQGVDYVVRVVRNGTVMSSRVPLEVVPREASLTFDDQTSQWGATLNGTNLTHGGFVVLRNGSIDGELLASPEYVYPRDTRAIVQFDEALANRTTVVAVAYRDVDANATLDATDEPYLEDGEPVTATAVIQPPDETATTTPRSVVDTPATTSPEPTPTLGMADPNGTDDDGSVPGFGISGTLAALLALCALVVLRHR</sequence>
<feature type="domain" description="DUF7282" evidence="3">
    <location>
        <begin position="629"/>
        <end position="728"/>
    </location>
</feature>
<dbReference type="Proteomes" id="UP001597034">
    <property type="component" value="Unassembled WGS sequence"/>
</dbReference>
<comment type="caution">
    <text evidence="4">The sequence shown here is derived from an EMBL/GenBank/DDBJ whole genome shotgun (WGS) entry which is preliminary data.</text>
</comment>
<proteinExistence type="predicted"/>
<keyword evidence="5" id="KW-1185">Reference proteome</keyword>
<dbReference type="InterPro" id="IPR055706">
    <property type="entry name" value="Slg1/2_DUF7282"/>
</dbReference>
<keyword evidence="2" id="KW-0472">Membrane</keyword>
<feature type="compositionally biased region" description="Polar residues" evidence="1">
    <location>
        <begin position="46"/>
        <end position="56"/>
    </location>
</feature>
<feature type="transmembrane region" description="Helical" evidence="2">
    <location>
        <begin position="771"/>
        <end position="792"/>
    </location>
</feature>
<gene>
    <name evidence="4" type="ORF">ACFSBL_12785</name>
</gene>
<dbReference type="RefSeq" id="WP_256401356.1">
    <property type="nucleotide sequence ID" value="NZ_JANHJR010000003.1"/>
</dbReference>
<feature type="region of interest" description="Disordered" evidence="1">
    <location>
        <begin position="35"/>
        <end position="73"/>
    </location>
</feature>
<protein>
    <recommendedName>
        <fullName evidence="3">DUF7282 domain-containing protein</fullName>
    </recommendedName>
</protein>
<name>A0ABD6DKE9_9EURY</name>
<dbReference type="Pfam" id="PF23951">
    <property type="entry name" value="DUF7282"/>
    <property type="match status" value="1"/>
</dbReference>
<evidence type="ECO:0000313" key="4">
    <source>
        <dbReference type="EMBL" id="MFD1646558.1"/>
    </source>
</evidence>
<feature type="region of interest" description="Disordered" evidence="1">
    <location>
        <begin position="191"/>
        <end position="212"/>
    </location>
</feature>
<feature type="region of interest" description="Disordered" evidence="1">
    <location>
        <begin position="730"/>
        <end position="771"/>
    </location>
</feature>
<dbReference type="EMBL" id="JBHUDO010000003">
    <property type="protein sequence ID" value="MFD1646558.1"/>
    <property type="molecule type" value="Genomic_DNA"/>
</dbReference>
<dbReference type="AlphaFoldDB" id="A0ABD6DKE9"/>
<accession>A0ABD6DKE9</accession>
<keyword evidence="2" id="KW-1133">Transmembrane helix</keyword>
<organism evidence="4 5">
    <name type="scientific">Haloarchaeobius litoreus</name>
    <dbReference type="NCBI Taxonomy" id="755306"/>
    <lineage>
        <taxon>Archaea</taxon>
        <taxon>Methanobacteriati</taxon>
        <taxon>Methanobacteriota</taxon>
        <taxon>Stenosarchaea group</taxon>
        <taxon>Halobacteria</taxon>
        <taxon>Halobacteriales</taxon>
        <taxon>Halorubellaceae</taxon>
        <taxon>Haloarchaeobius</taxon>
    </lineage>
</organism>